<dbReference type="InterPro" id="IPR016166">
    <property type="entry name" value="FAD-bd_PCMH"/>
</dbReference>
<evidence type="ECO:0000256" key="6">
    <source>
        <dbReference type="ARBA" id="ARBA00023002"/>
    </source>
</evidence>
<organism evidence="9 10">
    <name type="scientific">Mycetocola reblochoni REB411</name>
    <dbReference type="NCBI Taxonomy" id="1255698"/>
    <lineage>
        <taxon>Bacteria</taxon>
        <taxon>Bacillati</taxon>
        <taxon>Actinomycetota</taxon>
        <taxon>Actinomycetes</taxon>
        <taxon>Micrococcales</taxon>
        <taxon>Microbacteriaceae</taxon>
        <taxon>Mycetocola</taxon>
    </lineage>
</organism>
<dbReference type="InterPro" id="IPR010031">
    <property type="entry name" value="FAD_lactone_oxidase-like"/>
</dbReference>
<evidence type="ECO:0000313" key="9">
    <source>
        <dbReference type="EMBL" id="SJN40220.1"/>
    </source>
</evidence>
<dbReference type="PIRSF" id="PIRSF000136">
    <property type="entry name" value="LGO_GLO"/>
    <property type="match status" value="1"/>
</dbReference>
<feature type="domain" description="FAD-binding PCMH-type" evidence="8">
    <location>
        <begin position="12"/>
        <end position="185"/>
    </location>
</feature>
<dbReference type="InterPro" id="IPR016164">
    <property type="entry name" value="FAD-linked_Oxase-like_C"/>
</dbReference>
<dbReference type="RefSeq" id="WP_087138373.1">
    <property type="nucleotide sequence ID" value="NZ_FUKR01000068.1"/>
</dbReference>
<dbReference type="InterPro" id="IPR036318">
    <property type="entry name" value="FAD-bd_PCMH-like_sf"/>
</dbReference>
<dbReference type="Gene3D" id="3.30.465.10">
    <property type="match status" value="1"/>
</dbReference>
<evidence type="ECO:0000256" key="7">
    <source>
        <dbReference type="SAM" id="MobiDB-lite"/>
    </source>
</evidence>
<dbReference type="Gene3D" id="3.30.43.10">
    <property type="entry name" value="Uridine Diphospho-n-acetylenolpyruvylglucosamine Reductase, domain 2"/>
    <property type="match status" value="1"/>
</dbReference>
<comment type="similarity">
    <text evidence="2">Belongs to the oxygen-dependent FAD-linked oxidoreductase family.</text>
</comment>
<dbReference type="AlphaFoldDB" id="A0A1R4K7B4"/>
<dbReference type="Pfam" id="PF04030">
    <property type="entry name" value="ALO"/>
    <property type="match status" value="1"/>
</dbReference>
<evidence type="ECO:0000256" key="1">
    <source>
        <dbReference type="ARBA" id="ARBA00005147"/>
    </source>
</evidence>
<comment type="pathway">
    <text evidence="1">Cofactor biosynthesis; L-ascorbate biosynthesis.</text>
</comment>
<feature type="compositionally biased region" description="Polar residues" evidence="7">
    <location>
        <begin position="1"/>
        <end position="15"/>
    </location>
</feature>
<reference evidence="10" key="1">
    <citation type="submission" date="2017-02" db="EMBL/GenBank/DDBJ databases">
        <authorList>
            <person name="Dridi B."/>
        </authorList>
    </citation>
    <scope>NUCLEOTIDE SEQUENCE [LARGE SCALE GENOMIC DNA]</scope>
    <source>
        <strain evidence="10">EB411</strain>
    </source>
</reference>
<sequence>MTRNWTNWGRTQRSAPSRVERPADVGELQRVVAAAAAARTPVKVVGSGHSFSGVATPVDRIGVQLDLGALSGLISVDRDRRTATFPAATPLHRVSAALAAEGLALDNLGDIDVQTLAGATATGTHGTGLGHPGLAAMVAALTLVTADGERIRVGEDDHPELLPLLALGLGAFGVVDTITLRCVPRFLLRATETVEPFAGAVGSALARAETADHLEFLWFPHTDDVIVKTLERRPADEPVDAPAPLARWSNDIVMQNGALALACGLATLRPAWTARINTTATALHSTREYTDRSDRVFASPRLVRFREMEYAVPAERVTEAVEAVRRVIEENDWRISFPVEVRFAAADGLWLSTASGRRTAYIAVHRHLRDEHEDYFAAVEERLVALGGRPHWGKLHGRSAAQLRASYPRLPDALAVRDRLDPERVFGNPELTRILGD</sequence>
<dbReference type="PROSITE" id="PS51387">
    <property type="entry name" value="FAD_PCMH"/>
    <property type="match status" value="1"/>
</dbReference>
<evidence type="ECO:0000256" key="4">
    <source>
        <dbReference type="ARBA" id="ARBA00022644"/>
    </source>
</evidence>
<dbReference type="PROSITE" id="PS00862">
    <property type="entry name" value="OX2_COVAL_FAD"/>
    <property type="match status" value="1"/>
</dbReference>
<feature type="region of interest" description="Disordered" evidence="7">
    <location>
        <begin position="1"/>
        <end position="22"/>
    </location>
</feature>
<keyword evidence="4" id="KW-0060">Ascorbate biosynthesis</keyword>
<dbReference type="OrthoDB" id="9800184at2"/>
<keyword evidence="3" id="KW-0285">Flavoprotein</keyword>
<dbReference type="SUPFAM" id="SSF56176">
    <property type="entry name" value="FAD-binding/transporter-associated domain-like"/>
    <property type="match status" value="1"/>
</dbReference>
<dbReference type="GO" id="GO:0019853">
    <property type="term" value="P:L-ascorbic acid biosynthetic process"/>
    <property type="evidence" value="ECO:0007669"/>
    <property type="project" value="UniProtKB-UniPathway"/>
</dbReference>
<proteinExistence type="inferred from homology"/>
<dbReference type="SUPFAM" id="SSF55103">
    <property type="entry name" value="FAD-linked oxidases, C-terminal domain"/>
    <property type="match status" value="1"/>
</dbReference>
<dbReference type="GO" id="GO:0016020">
    <property type="term" value="C:membrane"/>
    <property type="evidence" value="ECO:0007669"/>
    <property type="project" value="InterPro"/>
</dbReference>
<keyword evidence="6" id="KW-0560">Oxidoreductase</keyword>
<dbReference type="EMBL" id="FUKR01000068">
    <property type="protein sequence ID" value="SJN40220.1"/>
    <property type="molecule type" value="Genomic_DNA"/>
</dbReference>
<dbReference type="InterPro" id="IPR016171">
    <property type="entry name" value="Vanillyl_alc_oxidase_C-sub2"/>
</dbReference>
<dbReference type="InterPro" id="IPR006093">
    <property type="entry name" value="Oxy_OxRdtase_FAD_BS"/>
</dbReference>
<dbReference type="Pfam" id="PF01565">
    <property type="entry name" value="FAD_binding_4"/>
    <property type="match status" value="1"/>
</dbReference>
<dbReference type="InterPro" id="IPR016167">
    <property type="entry name" value="FAD-bd_PCMH_sub1"/>
</dbReference>
<dbReference type="Gene3D" id="1.10.45.10">
    <property type="entry name" value="Vanillyl-alcohol Oxidase, Chain A, domain 4"/>
    <property type="match status" value="1"/>
</dbReference>
<dbReference type="NCBIfam" id="TIGR01679">
    <property type="entry name" value="bact_FAD_ox"/>
    <property type="match status" value="1"/>
</dbReference>
<gene>
    <name evidence="9" type="ORF">FM119_11835</name>
</gene>
<dbReference type="InterPro" id="IPR007173">
    <property type="entry name" value="ALO_C"/>
</dbReference>
<dbReference type="InterPro" id="IPR016169">
    <property type="entry name" value="FAD-bd_PCMH_sub2"/>
</dbReference>
<evidence type="ECO:0000256" key="3">
    <source>
        <dbReference type="ARBA" id="ARBA00022630"/>
    </source>
</evidence>
<protein>
    <submittedName>
        <fullName evidence="9">FAD-dependent oxidoreductase</fullName>
    </submittedName>
</protein>
<name>A0A1R4K7B4_9MICO</name>
<dbReference type="PANTHER" id="PTHR43762:SF1">
    <property type="entry name" value="D-ARABINONO-1,4-LACTONE OXIDASE"/>
    <property type="match status" value="1"/>
</dbReference>
<dbReference type="GO" id="GO:0071949">
    <property type="term" value="F:FAD binding"/>
    <property type="evidence" value="ECO:0007669"/>
    <property type="project" value="InterPro"/>
</dbReference>
<accession>A0A1R4K7B4</accession>
<evidence type="ECO:0000256" key="5">
    <source>
        <dbReference type="ARBA" id="ARBA00022827"/>
    </source>
</evidence>
<dbReference type="UniPathway" id="UPA00132"/>
<dbReference type="PANTHER" id="PTHR43762">
    <property type="entry name" value="L-GULONOLACTONE OXIDASE"/>
    <property type="match status" value="1"/>
</dbReference>
<evidence type="ECO:0000259" key="8">
    <source>
        <dbReference type="PROSITE" id="PS51387"/>
    </source>
</evidence>
<dbReference type="InterPro" id="IPR006094">
    <property type="entry name" value="Oxid_FAD_bind_N"/>
</dbReference>
<keyword evidence="10" id="KW-1185">Reference proteome</keyword>
<dbReference type="GO" id="GO:0003885">
    <property type="term" value="F:D-arabinono-1,4-lactone oxidase activity"/>
    <property type="evidence" value="ECO:0007669"/>
    <property type="project" value="InterPro"/>
</dbReference>
<dbReference type="Proteomes" id="UP000196778">
    <property type="component" value="Unassembled WGS sequence"/>
</dbReference>
<evidence type="ECO:0000313" key="10">
    <source>
        <dbReference type="Proteomes" id="UP000196778"/>
    </source>
</evidence>
<evidence type="ECO:0000256" key="2">
    <source>
        <dbReference type="ARBA" id="ARBA00005466"/>
    </source>
</evidence>
<dbReference type="Gene3D" id="3.30.70.2520">
    <property type="match status" value="1"/>
</dbReference>
<keyword evidence="5" id="KW-0274">FAD</keyword>